<comment type="caution">
    <text evidence="1">The sequence shown here is derived from an EMBL/GenBank/DDBJ whole genome shotgun (WGS) entry which is preliminary data.</text>
</comment>
<dbReference type="EMBL" id="PCGW01000001">
    <property type="protein sequence ID" value="PHO21671.1"/>
    <property type="molecule type" value="Genomic_DNA"/>
</dbReference>
<proteinExistence type="predicted"/>
<dbReference type="Gene3D" id="2.30.110.50">
    <property type="match status" value="1"/>
</dbReference>
<evidence type="ECO:0000313" key="2">
    <source>
        <dbReference type="Proteomes" id="UP000226080"/>
    </source>
</evidence>
<protein>
    <submittedName>
        <fullName evidence="1">Uncharacterized protein</fullName>
    </submittedName>
</protein>
<organism evidence="1 2">
    <name type="scientific">Aggregatibacter actinomycetemcomitans</name>
    <name type="common">Actinobacillus actinomycetemcomitans</name>
    <name type="synonym">Haemophilus actinomycetemcomitans</name>
    <dbReference type="NCBI Taxonomy" id="714"/>
    <lineage>
        <taxon>Bacteria</taxon>
        <taxon>Pseudomonadati</taxon>
        <taxon>Pseudomonadota</taxon>
        <taxon>Gammaproteobacteria</taxon>
        <taxon>Pasteurellales</taxon>
        <taxon>Pasteurellaceae</taxon>
        <taxon>Aggregatibacter</taxon>
    </lineage>
</organism>
<accession>A0A2G1DT64</accession>
<dbReference type="Proteomes" id="UP000226080">
    <property type="component" value="Unassembled WGS sequence"/>
</dbReference>
<keyword evidence="2" id="KW-1185">Reference proteome</keyword>
<gene>
    <name evidence="1" type="ORF">CQR80_00840</name>
</gene>
<reference evidence="1 2" key="1">
    <citation type="submission" date="2017-10" db="EMBL/GenBank/DDBJ databases">
        <title>Draft genome sequences of Aggregatibacter actinomycetemcomitans strains 310a and 310b.</title>
        <authorList>
            <person name="May A.C."/>
            <person name="Ohta H."/>
            <person name="Maeda H."/>
            <person name="Kokeguchi S."/>
            <person name="Cugini C."/>
        </authorList>
    </citation>
    <scope>NUCLEOTIDE SEQUENCE [LARGE SCALE GENOMIC DNA]</scope>
    <source>
        <strain evidence="1 2">310b</strain>
    </source>
</reference>
<evidence type="ECO:0000313" key="1">
    <source>
        <dbReference type="EMBL" id="PHO21671.1"/>
    </source>
</evidence>
<dbReference type="RefSeq" id="WP_099308871.1">
    <property type="nucleotide sequence ID" value="NZ_PCGW01000001.1"/>
</dbReference>
<name>A0A2G1DT64_AGGAC</name>
<sequence length="66" mass="7643">MPTQSNYRYTLDAGEKHHFDVVSFKLSEGLSEPFRLELMLSSIDPNVSQHNNIVIQVLLMMYICLK</sequence>